<feature type="region of interest" description="Disordered" evidence="1">
    <location>
        <begin position="90"/>
        <end position="151"/>
    </location>
</feature>
<reference evidence="2" key="1">
    <citation type="submission" date="2014-12" db="EMBL/GenBank/DDBJ databases">
        <title>Insight into the proteome of Arion vulgaris.</title>
        <authorList>
            <person name="Aradska J."/>
            <person name="Bulat T."/>
            <person name="Smidak R."/>
            <person name="Sarate P."/>
            <person name="Gangsoo J."/>
            <person name="Sialana F."/>
            <person name="Bilban M."/>
            <person name="Lubec G."/>
        </authorList>
    </citation>
    <scope>NUCLEOTIDE SEQUENCE</scope>
    <source>
        <tissue evidence="2">Skin</tissue>
    </source>
</reference>
<feature type="non-terminal residue" evidence="2">
    <location>
        <position position="1"/>
    </location>
</feature>
<dbReference type="AlphaFoldDB" id="A0A0B6XZK3"/>
<name>A0A0B6XZK3_9EUPU</name>
<feature type="compositionally biased region" description="Basic and acidic residues" evidence="1">
    <location>
        <begin position="130"/>
        <end position="142"/>
    </location>
</feature>
<feature type="non-terminal residue" evidence="2">
    <location>
        <position position="151"/>
    </location>
</feature>
<evidence type="ECO:0000313" key="2">
    <source>
        <dbReference type="EMBL" id="CEK49472.1"/>
    </source>
</evidence>
<sequence>EHIGYIGSSDNSIGTLANSQLNNGMNNINMDGSGRIMQYRNTSINNVGTMGNNINMGPRPMNQLCSNLFNSMNGETNVLVNLGNSNMMGSQGNNLWRGPMGQQNPLQTDSMRVDPRFNSSSDPRLRGLKSKSETHGNSDPRLRNKALGSSE</sequence>
<accession>A0A0B6XZK3</accession>
<feature type="compositionally biased region" description="Polar residues" evidence="1">
    <location>
        <begin position="101"/>
        <end position="110"/>
    </location>
</feature>
<organism evidence="2">
    <name type="scientific">Arion vulgaris</name>
    <dbReference type="NCBI Taxonomy" id="1028688"/>
    <lineage>
        <taxon>Eukaryota</taxon>
        <taxon>Metazoa</taxon>
        <taxon>Spiralia</taxon>
        <taxon>Lophotrochozoa</taxon>
        <taxon>Mollusca</taxon>
        <taxon>Gastropoda</taxon>
        <taxon>Heterobranchia</taxon>
        <taxon>Euthyneura</taxon>
        <taxon>Panpulmonata</taxon>
        <taxon>Eupulmonata</taxon>
        <taxon>Stylommatophora</taxon>
        <taxon>Helicina</taxon>
        <taxon>Arionoidea</taxon>
        <taxon>Arionidae</taxon>
        <taxon>Arion</taxon>
    </lineage>
</organism>
<proteinExistence type="predicted"/>
<evidence type="ECO:0000256" key="1">
    <source>
        <dbReference type="SAM" id="MobiDB-lite"/>
    </source>
</evidence>
<gene>
    <name evidence="2" type="primary">ORF7868</name>
</gene>
<dbReference type="EMBL" id="HACG01002607">
    <property type="protein sequence ID" value="CEK49472.1"/>
    <property type="molecule type" value="Transcribed_RNA"/>
</dbReference>
<protein>
    <submittedName>
        <fullName evidence="2">Uncharacterized protein</fullName>
    </submittedName>
</protein>